<feature type="transmembrane region" description="Helical" evidence="1">
    <location>
        <begin position="230"/>
        <end position="250"/>
    </location>
</feature>
<sequence>MVKEEVKKNIPNIIFLLLISLFLFFSFSPTLLDLSYQNNLYDKNREFTLEHNYYWPDFNLYVSKIRQGYEGSILAKERYTTEPHSGSLIQWLYVLLGIAGKTFGLSIPWSYQLGRILFAPLLLLVILLIIKKYFLSFKNQVFVLVITLISGSFPRPFTDAHGAIRIGRYMEWWSNMDPLQRTTHLPHILLAQAISFFLLYKLLIERVLPQTSLSAGAPLRLSSARQREPFHLRHLFTINQILTWVFYILLGNFLGLIFPPSLMTLNLVIVFYVLISLIKNRNRNIKFVICYLLFVISTLPSLLYIFFLTKTIPWSALVDAHKMTRMPVALDQFILATGPIFYLATLGMVTLIIKRKIHWYPLIYFVVVSILFASYFSISDDQSPLRFTQTGLFIPFGILGSYFLVEVWRWINEQLTMRNAQIKTIVRMCYLLFVICYLTMSSLILYSSYDWQREFIVERAHADHPLVPYPPQTLPPLKSWMDAIRFLENNTSHDDVVIAQITAANYIPAYAGNTVWWGQTNTYDYFRKQKLMEDFFKGEMSESQAIHLIAEGNIKYVFVGPQERDMMTGKKITDVYPFLNSFFKNSTVEIYKAQ</sequence>
<keyword evidence="1" id="KW-1133">Transmembrane helix</keyword>
<gene>
    <name evidence="2" type="ORF">A3D77_03175</name>
</gene>
<feature type="transmembrane region" description="Helical" evidence="1">
    <location>
        <begin position="429"/>
        <end position="449"/>
    </location>
</feature>
<protein>
    <recommendedName>
        <fullName evidence="4">Glycosyltransferase RgtA/B/C/D-like domain-containing protein</fullName>
    </recommendedName>
</protein>
<keyword evidence="1" id="KW-0812">Transmembrane</keyword>
<evidence type="ECO:0000313" key="2">
    <source>
        <dbReference type="EMBL" id="OGG16017.1"/>
    </source>
</evidence>
<feature type="transmembrane region" description="Helical" evidence="1">
    <location>
        <begin position="12"/>
        <end position="32"/>
    </location>
</feature>
<proteinExistence type="predicted"/>
<dbReference type="Proteomes" id="UP000176923">
    <property type="component" value="Unassembled WGS sequence"/>
</dbReference>
<dbReference type="AlphaFoldDB" id="A0A1F5ZVC7"/>
<feature type="transmembrane region" description="Helical" evidence="1">
    <location>
        <begin position="359"/>
        <end position="378"/>
    </location>
</feature>
<feature type="transmembrane region" description="Helical" evidence="1">
    <location>
        <begin position="116"/>
        <end position="134"/>
    </location>
</feature>
<feature type="transmembrane region" description="Helical" evidence="1">
    <location>
        <begin position="333"/>
        <end position="352"/>
    </location>
</feature>
<feature type="transmembrane region" description="Helical" evidence="1">
    <location>
        <begin position="390"/>
        <end position="408"/>
    </location>
</feature>
<organism evidence="2 3">
    <name type="scientific">Candidatus Gottesmanbacteria bacterium RIFCSPHIGHO2_02_FULL_39_11</name>
    <dbReference type="NCBI Taxonomy" id="1798382"/>
    <lineage>
        <taxon>Bacteria</taxon>
        <taxon>Candidatus Gottesmaniibacteriota</taxon>
    </lineage>
</organism>
<name>A0A1F5ZVC7_9BACT</name>
<reference evidence="2 3" key="1">
    <citation type="journal article" date="2016" name="Nat. Commun.">
        <title>Thousands of microbial genomes shed light on interconnected biogeochemical processes in an aquifer system.</title>
        <authorList>
            <person name="Anantharaman K."/>
            <person name="Brown C.T."/>
            <person name="Hug L.A."/>
            <person name="Sharon I."/>
            <person name="Castelle C.J."/>
            <person name="Probst A.J."/>
            <person name="Thomas B.C."/>
            <person name="Singh A."/>
            <person name="Wilkins M.J."/>
            <person name="Karaoz U."/>
            <person name="Brodie E.L."/>
            <person name="Williams K.H."/>
            <person name="Hubbard S.S."/>
            <person name="Banfield J.F."/>
        </authorList>
    </citation>
    <scope>NUCLEOTIDE SEQUENCE [LARGE SCALE GENOMIC DNA]</scope>
</reference>
<evidence type="ECO:0000313" key="3">
    <source>
        <dbReference type="Proteomes" id="UP000176923"/>
    </source>
</evidence>
<evidence type="ECO:0000256" key="1">
    <source>
        <dbReference type="SAM" id="Phobius"/>
    </source>
</evidence>
<dbReference type="EMBL" id="MFJL01000016">
    <property type="protein sequence ID" value="OGG16017.1"/>
    <property type="molecule type" value="Genomic_DNA"/>
</dbReference>
<feature type="transmembrane region" description="Helical" evidence="1">
    <location>
        <begin position="287"/>
        <end position="307"/>
    </location>
</feature>
<accession>A0A1F5ZVC7</accession>
<feature type="transmembrane region" description="Helical" evidence="1">
    <location>
        <begin position="256"/>
        <end position="275"/>
    </location>
</feature>
<dbReference type="STRING" id="1798382.A3D77_03175"/>
<evidence type="ECO:0008006" key="4">
    <source>
        <dbReference type="Google" id="ProtNLM"/>
    </source>
</evidence>
<comment type="caution">
    <text evidence="2">The sequence shown here is derived from an EMBL/GenBank/DDBJ whole genome shotgun (WGS) entry which is preliminary data.</text>
</comment>
<keyword evidence="1" id="KW-0472">Membrane</keyword>